<dbReference type="PANTHER" id="PTHR43047:SF72">
    <property type="entry name" value="OSMOSENSING HISTIDINE PROTEIN KINASE SLN1"/>
    <property type="match status" value="1"/>
</dbReference>
<dbReference type="PANTHER" id="PTHR43047">
    <property type="entry name" value="TWO-COMPONENT HISTIDINE PROTEIN KINASE"/>
    <property type="match status" value="1"/>
</dbReference>
<dbReference type="FunFam" id="1.10.287.130:FF:000023">
    <property type="entry name" value="Sensor histidine kinase/response regulator, putative"/>
    <property type="match status" value="1"/>
</dbReference>
<keyword evidence="5" id="KW-0418">Kinase</keyword>
<evidence type="ECO:0000313" key="10">
    <source>
        <dbReference type="EMBL" id="KAJ5135210.1"/>
    </source>
</evidence>
<evidence type="ECO:0000256" key="3">
    <source>
        <dbReference type="ARBA" id="ARBA00022553"/>
    </source>
</evidence>
<gene>
    <name evidence="10" type="ORF">N7515_004488</name>
</gene>
<dbReference type="EMBL" id="JAPQKL010000004">
    <property type="protein sequence ID" value="KAJ5135210.1"/>
    <property type="molecule type" value="Genomic_DNA"/>
</dbReference>
<dbReference type="CDD" id="cd17546">
    <property type="entry name" value="REC_hyHK_CKI1_RcsC-like"/>
    <property type="match status" value="1"/>
</dbReference>
<dbReference type="SUPFAM" id="SSF47384">
    <property type="entry name" value="Homodimeric domain of signal transducing histidine kinase"/>
    <property type="match status" value="1"/>
</dbReference>
<evidence type="ECO:0000256" key="7">
    <source>
        <dbReference type="SAM" id="MobiDB-lite"/>
    </source>
</evidence>
<feature type="region of interest" description="Disordered" evidence="7">
    <location>
        <begin position="462"/>
        <end position="486"/>
    </location>
</feature>
<dbReference type="PRINTS" id="PR00344">
    <property type="entry name" value="BCTRLSENSOR"/>
</dbReference>
<feature type="compositionally biased region" description="Basic and acidic residues" evidence="7">
    <location>
        <begin position="295"/>
        <end position="310"/>
    </location>
</feature>
<evidence type="ECO:0000259" key="8">
    <source>
        <dbReference type="PROSITE" id="PS50109"/>
    </source>
</evidence>
<dbReference type="PROSITE" id="PS50109">
    <property type="entry name" value="HIS_KIN"/>
    <property type="match status" value="1"/>
</dbReference>
<dbReference type="InterPro" id="IPR005467">
    <property type="entry name" value="His_kinase_dom"/>
</dbReference>
<dbReference type="Gene3D" id="3.40.50.2300">
    <property type="match status" value="1"/>
</dbReference>
<organism evidence="10 11">
    <name type="scientific">Penicillium bovifimosum</name>
    <dbReference type="NCBI Taxonomy" id="126998"/>
    <lineage>
        <taxon>Eukaryota</taxon>
        <taxon>Fungi</taxon>
        <taxon>Dikarya</taxon>
        <taxon>Ascomycota</taxon>
        <taxon>Pezizomycotina</taxon>
        <taxon>Eurotiomycetes</taxon>
        <taxon>Eurotiomycetidae</taxon>
        <taxon>Eurotiales</taxon>
        <taxon>Aspergillaceae</taxon>
        <taxon>Penicillium</taxon>
    </lineage>
</organism>
<evidence type="ECO:0000256" key="5">
    <source>
        <dbReference type="ARBA" id="ARBA00022777"/>
    </source>
</evidence>
<dbReference type="SMART" id="SM00448">
    <property type="entry name" value="REC"/>
    <property type="match status" value="1"/>
</dbReference>
<dbReference type="SMART" id="SM00387">
    <property type="entry name" value="HATPase_c"/>
    <property type="match status" value="1"/>
</dbReference>
<dbReference type="InterPro" id="IPR036890">
    <property type="entry name" value="HATPase_C_sf"/>
</dbReference>
<dbReference type="InterPro" id="IPR003661">
    <property type="entry name" value="HisK_dim/P_dom"/>
</dbReference>
<reference evidence="10" key="1">
    <citation type="submission" date="2022-11" db="EMBL/GenBank/DDBJ databases">
        <authorList>
            <person name="Petersen C."/>
        </authorList>
    </citation>
    <scope>NUCLEOTIDE SEQUENCE</scope>
    <source>
        <strain evidence="10">IBT 22155</strain>
    </source>
</reference>
<reference evidence="10" key="2">
    <citation type="journal article" date="2023" name="IMA Fungus">
        <title>Comparative genomic study of the Penicillium genus elucidates a diverse pangenome and 15 lateral gene transfer events.</title>
        <authorList>
            <person name="Petersen C."/>
            <person name="Sorensen T."/>
            <person name="Nielsen M.R."/>
            <person name="Sondergaard T.E."/>
            <person name="Sorensen J.L."/>
            <person name="Fitzpatrick D.A."/>
            <person name="Frisvad J.C."/>
            <person name="Nielsen K.L."/>
        </authorList>
    </citation>
    <scope>NUCLEOTIDE SEQUENCE</scope>
    <source>
        <strain evidence="10">IBT 22155</strain>
    </source>
</reference>
<feature type="modified residue" description="4-aspartylphosphate" evidence="6">
    <location>
        <position position="1127"/>
    </location>
</feature>
<dbReference type="EC" id="2.7.13.3" evidence="2"/>
<dbReference type="SUPFAM" id="SSF52172">
    <property type="entry name" value="CheY-like"/>
    <property type="match status" value="1"/>
</dbReference>
<dbReference type="CDD" id="cd00082">
    <property type="entry name" value="HisKA"/>
    <property type="match status" value="1"/>
</dbReference>
<feature type="region of interest" description="Disordered" evidence="7">
    <location>
        <begin position="672"/>
        <end position="697"/>
    </location>
</feature>
<keyword evidence="4" id="KW-0808">Transferase</keyword>
<feature type="compositionally biased region" description="Polar residues" evidence="7">
    <location>
        <begin position="313"/>
        <end position="343"/>
    </location>
</feature>
<dbReference type="GO" id="GO:0009927">
    <property type="term" value="F:histidine phosphotransfer kinase activity"/>
    <property type="evidence" value="ECO:0007669"/>
    <property type="project" value="TreeGrafter"/>
</dbReference>
<sequence>MNDSDRQLCDYQADRQTREVYRYFQPGNPAVLNATSEFDEHVASTADLSRVPIPGVPDASSSETNSTEASAPSSPNTTLTSFAQLAALRLNAQRAFITILNTDSQFILAEATRNTNIGSSTSPQGEEDELLTGTSTLSSAWNICQQTVAIDSQDGVYPFLIVNDLQEEGSFSELPFVKQAPHSRFYAGTPLTSDSGINLGCLFVLDSEPRDGLSDIEKGTLGRVAEMVMDYLLVSRQAIEGRRASRLSRGLHLFVDGNSSFASNARMSSPSISSGRSVSPGLLSRCSHPRGRRSARSEPSDSGRPTRSEGGEVTSQDRIPSLSPEPNQSEISAPTSAADSIQDSQRSNSISGESSGSNHWLFQRAANLLRQSLDLDGAGGVMFLGVNDNTSEYVADGHDSSEPADHAPILAFSTRNDPFSYQASSTLSDPAVNLDNDFLKQLTRRYPKGRLWSFHRDGTFSTAEEQSANESQKQRKKSRPSETSKLNDFFPEASQVMFVPLWNATDSQWFAGCFCWTPQPTRVFSQAVDLSSIFAFGSSIMTEYSRVESVIADRQKGDFISSISHELRSPLHGVLAGAEFMSSTNLDQYQDTLLDTINACGRTLLDTMNQVLDFSKIMSLERHKKIFKRGKDPWKSKPPEDHVTRLDPLVSTDVSLLIEDVVESVCLGHSHSTISSTRTSPHAVVSSDSHSHLRPKDDEIEPIPEVDVVVDIPDNAWMYKVQPGSLRRLVMNILGNSLKYTSKGQVCISIETTERNKTRSRHQGLEDMVTLTVSDTGKGISKEYLRKHLFTPFAQEDTLSVGTGLGLSIVRGIVKTLNGKIKIRSRQGKGTTVKVSLPLERSTEEKSSEPTFHEGSPDREIPKTSSQVLRGKLTDKRAAIWGVDPSDLGQYPFWASIARYMTDWYGLQLVSLSDNQDVDILFADERDLSSKDMRNFPTGLPNLLVFCGDSSSYCDPREKWAYLTSPLTILHRPCGPQKLGRAILNCLNPKPASPVPQPQDLTDESVLPERLAAARPAVDPSDPTGKPCDSMDPAGHNPAASSRPEMPGHSLSSSSTLLSTGPGYSGKSPGRTRPRVLVVDDNSINLHLLVTFLDRRRLVVLDKAENGRAAVDAVERMLRGYDLIFMDLSMPVMDGFEATRAIRAIEKEREGCVPATIIAFTGLSSSRDETKALDSGVDVFLTKPVSFKAVSRLIDDWDRKHLN</sequence>
<feature type="compositionally biased region" description="Basic and acidic residues" evidence="7">
    <location>
        <begin position="841"/>
        <end position="862"/>
    </location>
</feature>
<feature type="region of interest" description="Disordered" evidence="7">
    <location>
        <begin position="840"/>
        <end position="864"/>
    </location>
</feature>
<feature type="domain" description="Response regulatory" evidence="9">
    <location>
        <begin position="1075"/>
        <end position="1198"/>
    </location>
</feature>
<dbReference type="AlphaFoldDB" id="A0A9W9L2G7"/>
<feature type="compositionally biased region" description="Low complexity" evidence="7">
    <location>
        <begin position="1050"/>
        <end position="1060"/>
    </location>
</feature>
<feature type="domain" description="Histidine kinase" evidence="8">
    <location>
        <begin position="562"/>
        <end position="841"/>
    </location>
</feature>
<feature type="compositionally biased region" description="Low complexity" evidence="7">
    <location>
        <begin position="60"/>
        <end position="76"/>
    </location>
</feature>
<dbReference type="SUPFAM" id="SSF55874">
    <property type="entry name" value="ATPase domain of HSP90 chaperone/DNA topoisomerase II/histidine kinase"/>
    <property type="match status" value="1"/>
</dbReference>
<dbReference type="Gene3D" id="1.10.287.130">
    <property type="match status" value="1"/>
</dbReference>
<keyword evidence="3 6" id="KW-0597">Phosphoprotein</keyword>
<feature type="compositionally biased region" description="Low complexity" evidence="7">
    <location>
        <begin position="672"/>
        <end position="682"/>
    </location>
</feature>
<dbReference type="InterPro" id="IPR036097">
    <property type="entry name" value="HisK_dim/P_sf"/>
</dbReference>
<dbReference type="Pfam" id="PF00512">
    <property type="entry name" value="HisKA"/>
    <property type="match status" value="1"/>
</dbReference>
<keyword evidence="11" id="KW-1185">Reference proteome</keyword>
<dbReference type="InterPro" id="IPR011006">
    <property type="entry name" value="CheY-like_superfamily"/>
</dbReference>
<feature type="compositionally biased region" description="Low complexity" evidence="7">
    <location>
        <begin position="344"/>
        <end position="356"/>
    </location>
</feature>
<evidence type="ECO:0000256" key="6">
    <source>
        <dbReference type="PROSITE-ProRule" id="PRU00169"/>
    </source>
</evidence>
<evidence type="ECO:0000256" key="2">
    <source>
        <dbReference type="ARBA" id="ARBA00012438"/>
    </source>
</evidence>
<dbReference type="RefSeq" id="XP_056522182.1">
    <property type="nucleotide sequence ID" value="XM_056665232.1"/>
</dbReference>
<evidence type="ECO:0000259" key="9">
    <source>
        <dbReference type="PROSITE" id="PS50110"/>
    </source>
</evidence>
<evidence type="ECO:0000256" key="1">
    <source>
        <dbReference type="ARBA" id="ARBA00000085"/>
    </source>
</evidence>
<dbReference type="SMART" id="SM00388">
    <property type="entry name" value="HisKA"/>
    <property type="match status" value="1"/>
</dbReference>
<dbReference type="Gene3D" id="3.30.565.10">
    <property type="entry name" value="Histidine kinase-like ATPase, C-terminal domain"/>
    <property type="match status" value="1"/>
</dbReference>
<feature type="region of interest" description="Disordered" evidence="7">
    <location>
        <begin position="264"/>
        <end position="356"/>
    </location>
</feature>
<feature type="compositionally biased region" description="Low complexity" evidence="7">
    <location>
        <begin position="268"/>
        <end position="279"/>
    </location>
</feature>
<comment type="caution">
    <text evidence="10">The sequence shown here is derived from an EMBL/GenBank/DDBJ whole genome shotgun (WGS) entry which is preliminary data.</text>
</comment>
<dbReference type="OrthoDB" id="303614at2759"/>
<accession>A0A9W9L2G7</accession>
<dbReference type="GO" id="GO:0005886">
    <property type="term" value="C:plasma membrane"/>
    <property type="evidence" value="ECO:0007669"/>
    <property type="project" value="TreeGrafter"/>
</dbReference>
<dbReference type="PROSITE" id="PS50110">
    <property type="entry name" value="RESPONSE_REGULATORY"/>
    <property type="match status" value="1"/>
</dbReference>
<feature type="region of interest" description="Disordered" evidence="7">
    <location>
        <begin position="45"/>
        <end position="76"/>
    </location>
</feature>
<comment type="catalytic activity">
    <reaction evidence="1">
        <text>ATP + protein L-histidine = ADP + protein N-phospho-L-histidine.</text>
        <dbReference type="EC" id="2.7.13.3"/>
    </reaction>
</comment>
<dbReference type="InterPro" id="IPR004358">
    <property type="entry name" value="Sig_transdc_His_kin-like_C"/>
</dbReference>
<feature type="region of interest" description="Disordered" evidence="7">
    <location>
        <begin position="1014"/>
        <end position="1074"/>
    </location>
</feature>
<dbReference type="GO" id="GO:0000155">
    <property type="term" value="F:phosphorelay sensor kinase activity"/>
    <property type="evidence" value="ECO:0007669"/>
    <property type="project" value="InterPro"/>
</dbReference>
<evidence type="ECO:0000313" key="11">
    <source>
        <dbReference type="Proteomes" id="UP001149079"/>
    </source>
</evidence>
<proteinExistence type="predicted"/>
<dbReference type="Proteomes" id="UP001149079">
    <property type="component" value="Unassembled WGS sequence"/>
</dbReference>
<dbReference type="GeneID" id="81404402"/>
<name>A0A9W9L2G7_9EURO</name>
<dbReference type="InterPro" id="IPR001789">
    <property type="entry name" value="Sig_transdc_resp-reg_receiver"/>
</dbReference>
<protein>
    <recommendedName>
        <fullName evidence="2">histidine kinase</fullName>
        <ecNumber evidence="2">2.7.13.3</ecNumber>
    </recommendedName>
</protein>
<dbReference type="InterPro" id="IPR003594">
    <property type="entry name" value="HATPase_dom"/>
</dbReference>
<evidence type="ECO:0000256" key="4">
    <source>
        <dbReference type="ARBA" id="ARBA00022679"/>
    </source>
</evidence>
<dbReference type="Pfam" id="PF00072">
    <property type="entry name" value="Response_reg"/>
    <property type="match status" value="1"/>
</dbReference>
<feature type="compositionally biased region" description="Polar residues" evidence="7">
    <location>
        <begin position="462"/>
        <end position="471"/>
    </location>
</feature>
<dbReference type="SUPFAM" id="SSF55781">
    <property type="entry name" value="GAF domain-like"/>
    <property type="match status" value="1"/>
</dbReference>
<dbReference type="Pfam" id="PF02518">
    <property type="entry name" value="HATPase_c"/>
    <property type="match status" value="1"/>
</dbReference>